<organism evidence="1 2">
    <name type="scientific">Brevibacillus laterosporus</name>
    <name type="common">Bacillus laterosporus</name>
    <dbReference type="NCBI Taxonomy" id="1465"/>
    <lineage>
        <taxon>Bacteria</taxon>
        <taxon>Bacillati</taxon>
        <taxon>Bacillota</taxon>
        <taxon>Bacilli</taxon>
        <taxon>Bacillales</taxon>
        <taxon>Paenibacillaceae</taxon>
        <taxon>Brevibacillus</taxon>
    </lineage>
</organism>
<gene>
    <name evidence="1" type="ORF">EEL30_14815</name>
</gene>
<dbReference type="AlphaFoldDB" id="A0A518V8W5"/>
<dbReference type="Proteomes" id="UP000319432">
    <property type="component" value="Chromosome"/>
</dbReference>
<protein>
    <recommendedName>
        <fullName evidence="3">Helicase XPB/Ssl2 N-terminal domain-containing protein</fullName>
    </recommendedName>
</protein>
<evidence type="ECO:0000313" key="2">
    <source>
        <dbReference type="Proteomes" id="UP000319432"/>
    </source>
</evidence>
<accession>A0A518V8W5</accession>
<dbReference type="EMBL" id="CP033464">
    <property type="protein sequence ID" value="QDX93447.1"/>
    <property type="molecule type" value="Genomic_DNA"/>
</dbReference>
<reference evidence="1 2" key="1">
    <citation type="submission" date="2018-11" db="EMBL/GenBank/DDBJ databases">
        <title>Phylogenetic determinants of toxin gene distribution in genomes of Brevibacillus laterosporus.</title>
        <authorList>
            <person name="Glare T.R."/>
            <person name="Durrant A."/>
            <person name="Berry C."/>
            <person name="Palma L."/>
            <person name="Ormskirk M."/>
            <person name="Cox M.O."/>
        </authorList>
    </citation>
    <scope>NUCLEOTIDE SEQUENCE [LARGE SCALE GENOMIC DNA]</scope>
    <source>
        <strain evidence="1 2">1821L</strain>
    </source>
</reference>
<dbReference type="OrthoDB" id="2987331at2"/>
<proteinExistence type="predicted"/>
<evidence type="ECO:0000313" key="1">
    <source>
        <dbReference type="EMBL" id="QDX93447.1"/>
    </source>
</evidence>
<sequence length="654" mass="76563">MNLYTCLDMLSERTIEEMIQEQNRRLNILSDKSLIDRLQDPAFCQSIWKALTEHERKAAALFYTNAQQGFIRKRDFETITQQDILLTAGLTKLRRLGIVYTVRKMWSEVGYMMPFELRKNIYPVSSQTRKKRIEPSVKEDAIQFVFSYPLPAGRGIHLDMLAFLLFLREQSVSLTQKNGIPRRMILKWMERISLRDEHMRGWFSNLMPPEVKLDDQSPVSFLFDLSLRMRFVYLQDKRICLHHAILNDWLCKKNVEQMEEMREHLLRFYAPKEAWEEAFLFEWQLLDEGWHRVDGILAKLTQIGYKLPDHAQEQLKEIWLHPLLGLGMIQLGEDNQQNLWMRHNPYYQEKGDHQPKWYMDSTGEVMIPPDIVLAHLWELSRLGEMNVAGDFITCNLTFQRVQAYLSEGGSVDQIQQFLQEHTAHPVPESVVQLLAKWAGEAKQLSFEQVVRFKTTSPTLLAELRDIGMLTPYMQEVISPVAFLIPTSRLDEFVRLLKECGYEPQSGEIRRFQSLGAVGSKSVEDDCDTPQISLGNSTDREGVFPLVAPFFDFKVENIFPDVGEAIPGLSTLPKMWTEHYQSYHPNTIRIILKRAQELRLEVQCQTFRSDEWTGKVQEVTLEHGYWEVRLMSKDRSWRGKVDEINRLRILIPAYL</sequence>
<evidence type="ECO:0008006" key="3">
    <source>
        <dbReference type="Google" id="ProtNLM"/>
    </source>
</evidence>
<name>A0A518V8W5_BRELA</name>
<keyword evidence="2" id="KW-1185">Reference proteome</keyword>